<comment type="caution">
    <text evidence="1">The sequence shown here is derived from an EMBL/GenBank/DDBJ whole genome shotgun (WGS) entry which is preliminary data.</text>
</comment>
<dbReference type="Gene3D" id="2.60.40.10">
    <property type="entry name" value="Immunoglobulins"/>
    <property type="match status" value="1"/>
</dbReference>
<dbReference type="EMBL" id="WKFB01000174">
    <property type="protein sequence ID" value="KAF6732991.1"/>
    <property type="molecule type" value="Genomic_DNA"/>
</dbReference>
<organism evidence="1 2">
    <name type="scientific">Oryzias melastigma</name>
    <name type="common">Marine medaka</name>
    <dbReference type="NCBI Taxonomy" id="30732"/>
    <lineage>
        <taxon>Eukaryota</taxon>
        <taxon>Metazoa</taxon>
        <taxon>Chordata</taxon>
        <taxon>Craniata</taxon>
        <taxon>Vertebrata</taxon>
        <taxon>Euteleostomi</taxon>
        <taxon>Actinopterygii</taxon>
        <taxon>Neopterygii</taxon>
        <taxon>Teleostei</taxon>
        <taxon>Neoteleostei</taxon>
        <taxon>Acanthomorphata</taxon>
        <taxon>Ovalentaria</taxon>
        <taxon>Atherinomorphae</taxon>
        <taxon>Beloniformes</taxon>
        <taxon>Adrianichthyidae</taxon>
        <taxon>Oryziinae</taxon>
        <taxon>Oryzias</taxon>
    </lineage>
</organism>
<reference evidence="1" key="1">
    <citation type="journal article" name="BMC Genomics">
        <title>Long-read sequencing and de novo genome assembly of marine medaka (Oryzias melastigma).</title>
        <authorList>
            <person name="Liang P."/>
            <person name="Saqib H.S.A."/>
            <person name="Ni X."/>
            <person name="Shen Y."/>
        </authorList>
    </citation>
    <scope>NUCLEOTIDE SEQUENCE</scope>
    <source>
        <strain evidence="1">Bigg-433</strain>
    </source>
</reference>
<dbReference type="Proteomes" id="UP000646548">
    <property type="component" value="Unassembled WGS sequence"/>
</dbReference>
<dbReference type="AlphaFoldDB" id="A0A834FF98"/>
<sequence>AELTIEPKWSTFYIGESVTFKCDVKEERTEDWTYTFKRRDWTPFSNDPQQHLLLHPLRKDHS</sequence>
<dbReference type="InterPro" id="IPR013783">
    <property type="entry name" value="Ig-like_fold"/>
</dbReference>
<feature type="non-terminal residue" evidence="1">
    <location>
        <position position="1"/>
    </location>
</feature>
<gene>
    <name evidence="1" type="ORF">FQA47_002111</name>
</gene>
<proteinExistence type="predicted"/>
<evidence type="ECO:0000313" key="1">
    <source>
        <dbReference type="EMBL" id="KAF6732991.1"/>
    </source>
</evidence>
<feature type="non-terminal residue" evidence="1">
    <location>
        <position position="62"/>
    </location>
</feature>
<name>A0A834FF98_ORYME</name>
<protein>
    <recommendedName>
        <fullName evidence="3">Immunoglobulin C1-set domain-containing protein</fullName>
    </recommendedName>
</protein>
<evidence type="ECO:0008006" key="3">
    <source>
        <dbReference type="Google" id="ProtNLM"/>
    </source>
</evidence>
<evidence type="ECO:0000313" key="2">
    <source>
        <dbReference type="Proteomes" id="UP000646548"/>
    </source>
</evidence>
<accession>A0A834FF98</accession>